<dbReference type="GO" id="GO:0071949">
    <property type="term" value="F:FAD binding"/>
    <property type="evidence" value="ECO:0007669"/>
    <property type="project" value="InterPro"/>
</dbReference>
<dbReference type="PANTHER" id="PTHR13789:SF318">
    <property type="entry name" value="GERANYLGERANYL DIPHOSPHATE REDUCTASE"/>
    <property type="match status" value="1"/>
</dbReference>
<dbReference type="RefSeq" id="WP_103094107.1">
    <property type="nucleotide sequence ID" value="NZ_LYMM01000001.1"/>
</dbReference>
<evidence type="ECO:0000256" key="2">
    <source>
        <dbReference type="ARBA" id="ARBA00022630"/>
    </source>
</evidence>
<evidence type="ECO:0000256" key="5">
    <source>
        <dbReference type="ARBA" id="ARBA00023033"/>
    </source>
</evidence>
<evidence type="ECO:0000313" key="8">
    <source>
        <dbReference type="Proteomes" id="UP000236327"/>
    </source>
</evidence>
<dbReference type="SUPFAM" id="SSF51905">
    <property type="entry name" value="FAD/NAD(P)-binding domain"/>
    <property type="match status" value="1"/>
</dbReference>
<dbReference type="PANTHER" id="PTHR13789">
    <property type="entry name" value="MONOOXYGENASE"/>
    <property type="match status" value="1"/>
</dbReference>
<keyword evidence="5 7" id="KW-0503">Monooxygenase</keyword>
<dbReference type="AlphaFoldDB" id="A0A2K2G704"/>
<keyword evidence="2" id="KW-0285">Flavoprotein</keyword>
<reference evidence="7 8" key="1">
    <citation type="submission" date="2016-05" db="EMBL/GenBank/DDBJ databases">
        <title>Complete genome sequence of Novosphingobium guangzhouense SA925(T).</title>
        <authorList>
            <person name="Sha S."/>
        </authorList>
    </citation>
    <scope>NUCLEOTIDE SEQUENCE [LARGE SCALE GENOMIC DNA]</scope>
    <source>
        <strain evidence="7 8">SA925</strain>
    </source>
</reference>
<evidence type="ECO:0000313" key="7">
    <source>
        <dbReference type="EMBL" id="PNU06817.1"/>
    </source>
</evidence>
<proteinExistence type="predicted"/>
<gene>
    <name evidence="7" type="ORF">A8V01_01165</name>
</gene>
<name>A0A2K2G704_9SPHN</name>
<sequence>METARVLVAGGGIGGLTAAIGLLRKGFEVEVFEGAQSFGEVGAGVTLAPNAMAGLQYLGLGPRIEAAGSEPIRQVVRHWEDGRVLKTLERGNQMREKYGVPYLYMHRADLHAILVDTARELGGKLHLSARVTQAAPNGTQAALTLADGTEHHGDLLIGADGLKSIVRRNFEPISAHFTGHVAWRGVVPVDDQLRELAENPGNFIGPERMAVWYPLRGGTQINLVFFAREEGWTDDGWTIPAKRTELQQVFAGWCEPIQYMIAHLEEERLFKWAINARSALSTWNQGGCITLLGDAAHAMTPFLGQGASCAIEDAVVLSRAMEASATVAEAIERYERARIEHATFIQAESNANAERLQSKDADNFGKKEIRNEETLGLFAYDAGKVEV</sequence>
<feature type="domain" description="FAD-binding" evidence="6">
    <location>
        <begin position="4"/>
        <end position="343"/>
    </location>
</feature>
<evidence type="ECO:0000256" key="4">
    <source>
        <dbReference type="ARBA" id="ARBA00023002"/>
    </source>
</evidence>
<evidence type="ECO:0000256" key="1">
    <source>
        <dbReference type="ARBA" id="ARBA00001974"/>
    </source>
</evidence>
<comment type="caution">
    <text evidence="7">The sequence shown here is derived from an EMBL/GenBank/DDBJ whole genome shotgun (WGS) entry which is preliminary data.</text>
</comment>
<evidence type="ECO:0000259" key="6">
    <source>
        <dbReference type="Pfam" id="PF01494"/>
    </source>
</evidence>
<dbReference type="InterPro" id="IPR002938">
    <property type="entry name" value="FAD-bd"/>
</dbReference>
<dbReference type="PRINTS" id="PR00420">
    <property type="entry name" value="RNGMNOXGNASE"/>
</dbReference>
<keyword evidence="8" id="KW-1185">Reference proteome</keyword>
<dbReference type="OrthoDB" id="4230779at2"/>
<dbReference type="Proteomes" id="UP000236327">
    <property type="component" value="Unassembled WGS sequence"/>
</dbReference>
<accession>A0A2K2G704</accession>
<dbReference type="InterPro" id="IPR050493">
    <property type="entry name" value="FAD-dep_Monooxygenase_BioMet"/>
</dbReference>
<dbReference type="Gene3D" id="3.50.50.60">
    <property type="entry name" value="FAD/NAD(P)-binding domain"/>
    <property type="match status" value="1"/>
</dbReference>
<evidence type="ECO:0000256" key="3">
    <source>
        <dbReference type="ARBA" id="ARBA00022827"/>
    </source>
</evidence>
<dbReference type="EMBL" id="LYMM01000001">
    <property type="protein sequence ID" value="PNU06817.1"/>
    <property type="molecule type" value="Genomic_DNA"/>
</dbReference>
<organism evidence="7 8">
    <name type="scientific">Novosphingobium guangzhouense</name>
    <dbReference type="NCBI Taxonomy" id="1850347"/>
    <lineage>
        <taxon>Bacteria</taxon>
        <taxon>Pseudomonadati</taxon>
        <taxon>Pseudomonadota</taxon>
        <taxon>Alphaproteobacteria</taxon>
        <taxon>Sphingomonadales</taxon>
        <taxon>Sphingomonadaceae</taxon>
        <taxon>Novosphingobium</taxon>
    </lineage>
</organism>
<keyword evidence="3" id="KW-0274">FAD</keyword>
<dbReference type="GO" id="GO:0004497">
    <property type="term" value="F:monooxygenase activity"/>
    <property type="evidence" value="ECO:0007669"/>
    <property type="project" value="UniProtKB-KW"/>
</dbReference>
<keyword evidence="4" id="KW-0560">Oxidoreductase</keyword>
<protein>
    <submittedName>
        <fullName evidence="7">Salicylate 1-monooxygenase</fullName>
    </submittedName>
</protein>
<dbReference type="InterPro" id="IPR036188">
    <property type="entry name" value="FAD/NAD-bd_sf"/>
</dbReference>
<dbReference type="Pfam" id="PF01494">
    <property type="entry name" value="FAD_binding_3"/>
    <property type="match status" value="1"/>
</dbReference>
<dbReference type="SUPFAM" id="SSF54373">
    <property type="entry name" value="FAD-linked reductases, C-terminal domain"/>
    <property type="match status" value="1"/>
</dbReference>
<comment type="cofactor">
    <cofactor evidence="1">
        <name>FAD</name>
        <dbReference type="ChEBI" id="CHEBI:57692"/>
    </cofactor>
</comment>